<dbReference type="EMBL" id="PJAI02000012">
    <property type="protein sequence ID" value="TYK65287.1"/>
    <property type="molecule type" value="Genomic_DNA"/>
</dbReference>
<proteinExistence type="predicted"/>
<evidence type="ECO:0000256" key="5">
    <source>
        <dbReference type="SAM" id="Phobius"/>
    </source>
</evidence>
<organism evidence="6 7">
    <name type="scientific">Colwellia echini</name>
    <dbReference type="NCBI Taxonomy" id="1982103"/>
    <lineage>
        <taxon>Bacteria</taxon>
        <taxon>Pseudomonadati</taxon>
        <taxon>Pseudomonadota</taxon>
        <taxon>Gammaproteobacteria</taxon>
        <taxon>Alteromonadales</taxon>
        <taxon>Colwelliaceae</taxon>
        <taxon>Colwellia</taxon>
    </lineage>
</organism>
<evidence type="ECO:0000256" key="2">
    <source>
        <dbReference type="ARBA" id="ARBA00022692"/>
    </source>
</evidence>
<feature type="transmembrane region" description="Helical" evidence="5">
    <location>
        <begin position="54"/>
        <end position="76"/>
    </location>
</feature>
<protein>
    <submittedName>
        <fullName evidence="6">MAPEG family protein</fullName>
    </submittedName>
</protein>
<dbReference type="SUPFAM" id="SSF161084">
    <property type="entry name" value="MAPEG domain-like"/>
    <property type="match status" value="1"/>
</dbReference>
<keyword evidence="3 5" id="KW-1133">Transmembrane helix</keyword>
<dbReference type="Pfam" id="PF01124">
    <property type="entry name" value="MAPEG"/>
    <property type="match status" value="1"/>
</dbReference>
<comment type="subcellular location">
    <subcellularLocation>
        <location evidence="1">Membrane</location>
    </subcellularLocation>
</comment>
<feature type="transmembrane region" description="Helical" evidence="5">
    <location>
        <begin position="128"/>
        <end position="148"/>
    </location>
</feature>
<comment type="caution">
    <text evidence="6">The sequence shown here is derived from an EMBL/GenBank/DDBJ whole genome shotgun (WGS) entry which is preliminary data.</text>
</comment>
<feature type="transmembrane region" description="Helical" evidence="5">
    <location>
        <begin position="160"/>
        <end position="183"/>
    </location>
</feature>
<sequence length="187" mass="20409">MKLSVKQKGVIKGMATAMMLVAVIISASIYFDPFSTSFVGYIKGEGGSSIESRFVMFGFSLILPTLTIIVSIGRLAKFRFLSAEDIDGSGLTKGSKQAILLQSILQNTLEQFVIAVAVYSAWCLLMPITWLSAIPFCSLLFVIGRVLFFKGYKDGAASRALGFALTFYSTALLFLILIIYQLLKVLS</sequence>
<evidence type="ECO:0000313" key="7">
    <source>
        <dbReference type="Proteomes" id="UP000815846"/>
    </source>
</evidence>
<dbReference type="Proteomes" id="UP000815846">
    <property type="component" value="Unassembled WGS sequence"/>
</dbReference>
<keyword evidence="7" id="KW-1185">Reference proteome</keyword>
<dbReference type="RefSeq" id="WP_101345615.1">
    <property type="nucleotide sequence ID" value="NZ_PJAI02000012.1"/>
</dbReference>
<accession>A0ABY3MW60</accession>
<evidence type="ECO:0000256" key="4">
    <source>
        <dbReference type="ARBA" id="ARBA00023136"/>
    </source>
</evidence>
<evidence type="ECO:0000256" key="3">
    <source>
        <dbReference type="ARBA" id="ARBA00022989"/>
    </source>
</evidence>
<dbReference type="Gene3D" id="1.20.120.550">
    <property type="entry name" value="Membrane associated eicosanoid/glutathione metabolism-like domain"/>
    <property type="match status" value="1"/>
</dbReference>
<feature type="transmembrane region" description="Helical" evidence="5">
    <location>
        <begin position="12"/>
        <end position="31"/>
    </location>
</feature>
<keyword evidence="2 5" id="KW-0812">Transmembrane</keyword>
<reference evidence="6 7" key="1">
    <citation type="submission" date="2019-08" db="EMBL/GenBank/DDBJ databases">
        <title>Microbe sample from Colwellia echini.</title>
        <authorList>
            <person name="Christiansen L."/>
            <person name="Pathiraja D."/>
            <person name="Schultz-Johansen M."/>
            <person name="Choi I.-G."/>
            <person name="Stougaard P."/>
        </authorList>
    </citation>
    <scope>NUCLEOTIDE SEQUENCE [LARGE SCALE GENOMIC DNA]</scope>
    <source>
        <strain evidence="6 7">A3</strain>
    </source>
</reference>
<dbReference type="InterPro" id="IPR023352">
    <property type="entry name" value="MAPEG-like_dom_sf"/>
</dbReference>
<name>A0ABY3MW60_9GAMM</name>
<evidence type="ECO:0000313" key="6">
    <source>
        <dbReference type="EMBL" id="TYK65287.1"/>
    </source>
</evidence>
<keyword evidence="4 5" id="KW-0472">Membrane</keyword>
<gene>
    <name evidence="6" type="ORF">CWS31_011550</name>
</gene>
<dbReference type="InterPro" id="IPR001129">
    <property type="entry name" value="Membr-assoc_MAPEG"/>
</dbReference>
<evidence type="ECO:0000256" key="1">
    <source>
        <dbReference type="ARBA" id="ARBA00004370"/>
    </source>
</evidence>